<dbReference type="EMBL" id="OCZC01000043">
    <property type="protein sequence ID" value="SOO22507.1"/>
    <property type="molecule type" value="Genomic_DNA"/>
</dbReference>
<dbReference type="Proteomes" id="UP000234345">
    <property type="component" value="Unassembled WGS sequence"/>
</dbReference>
<name>A0A7Z7IVV4_XANCH</name>
<dbReference type="AlphaFoldDB" id="A0A7Z7IVV4"/>
<sequence length="57" mass="6451">MIYGMKQSVDLLKQAFQTKKLLRSVVTNPCKCCGDTHTCGLRILYQSWTDSEEGLPN</sequence>
<evidence type="ECO:0000313" key="2">
    <source>
        <dbReference type="Proteomes" id="UP000234345"/>
    </source>
</evidence>
<accession>A0A7Z7IVV4</accession>
<protein>
    <submittedName>
        <fullName evidence="1">Uncharacterized protein</fullName>
    </submittedName>
</protein>
<organism evidence="1 2">
    <name type="scientific">Xanthomonas campestris pv. phaseoli</name>
    <dbReference type="NCBI Taxonomy" id="317013"/>
    <lineage>
        <taxon>Bacteria</taxon>
        <taxon>Pseudomonadati</taxon>
        <taxon>Pseudomonadota</taxon>
        <taxon>Gammaproteobacteria</taxon>
        <taxon>Lysobacterales</taxon>
        <taxon>Lysobacteraceae</taxon>
        <taxon>Xanthomonas</taxon>
    </lineage>
</organism>
<comment type="caution">
    <text evidence="1">The sequence shown here is derived from an EMBL/GenBank/DDBJ whole genome shotgun (WGS) entry which is preliminary data.</text>
</comment>
<reference evidence="1 2" key="1">
    <citation type="submission" date="2017-10" db="EMBL/GenBank/DDBJ databases">
        <authorList>
            <person name="Regsiter A."/>
            <person name="William W."/>
        </authorList>
    </citation>
    <scope>NUCLEOTIDE SEQUENCE [LARGE SCALE GENOMIC DNA]</scope>
    <source>
        <strain evidence="1 2">CFBP6991</strain>
    </source>
</reference>
<evidence type="ECO:0000313" key="1">
    <source>
        <dbReference type="EMBL" id="SOO22507.1"/>
    </source>
</evidence>
<proteinExistence type="predicted"/>
<gene>
    <name evidence="1" type="ORF">XFF6991_150268</name>
</gene>